<dbReference type="EMBL" id="CAJFCV020000004">
    <property type="protein sequence ID" value="CAG9118221.1"/>
    <property type="molecule type" value="Genomic_DNA"/>
</dbReference>
<feature type="signal peptide" evidence="2">
    <location>
        <begin position="1"/>
        <end position="19"/>
    </location>
</feature>
<feature type="chain" id="PRO_5036021847" evidence="2">
    <location>
        <begin position="20"/>
        <end position="165"/>
    </location>
</feature>
<organism evidence="4 6">
    <name type="scientific">Bursaphelenchus xylophilus</name>
    <name type="common">Pinewood nematode worm</name>
    <name type="synonym">Aphelenchoides xylophilus</name>
    <dbReference type="NCBI Taxonomy" id="6326"/>
    <lineage>
        <taxon>Eukaryota</taxon>
        <taxon>Metazoa</taxon>
        <taxon>Ecdysozoa</taxon>
        <taxon>Nematoda</taxon>
        <taxon>Chromadorea</taxon>
        <taxon>Rhabditida</taxon>
        <taxon>Tylenchina</taxon>
        <taxon>Tylenchomorpha</taxon>
        <taxon>Aphelenchoidea</taxon>
        <taxon>Aphelenchoididae</taxon>
        <taxon>Bursaphelenchus</taxon>
    </lineage>
</organism>
<dbReference type="Proteomes" id="UP000095284">
    <property type="component" value="Unplaced"/>
</dbReference>
<dbReference type="EMBL" id="CAJFDI010000004">
    <property type="protein sequence ID" value="CAD5227801.1"/>
    <property type="molecule type" value="Genomic_DNA"/>
</dbReference>
<protein>
    <submittedName>
        <fullName evidence="3">(pine wood nematode) hypothetical protein</fullName>
    </submittedName>
</protein>
<sequence length="165" mass="18891">MRVIPILLLSFILLVVANAEVKSPIDLTANVNYEKKPTPVHGNDDDYDDDDDEGDPSFIQCVKCKAIVQFLKMINYEALSKKNKEELKEYLVKQCENPLAKIFLKKACNEIKNDGPLLDVIFRSLRRSLTQVYRALRPSTGCPRFEKLKTCDDPPPTEEPELRLH</sequence>
<evidence type="ECO:0000313" key="5">
    <source>
        <dbReference type="Proteomes" id="UP000659654"/>
    </source>
</evidence>
<dbReference type="OrthoDB" id="10447102at2759"/>
<dbReference type="Proteomes" id="UP000582659">
    <property type="component" value="Unassembled WGS sequence"/>
</dbReference>
<feature type="region of interest" description="Disordered" evidence="1">
    <location>
        <begin position="146"/>
        <end position="165"/>
    </location>
</feature>
<dbReference type="AlphaFoldDB" id="A0A1I7RM57"/>
<evidence type="ECO:0000313" key="6">
    <source>
        <dbReference type="WBParaSite" id="BXY_0179200.1"/>
    </source>
</evidence>
<name>A0A1I7RM57_BURXY</name>
<keyword evidence="5" id="KW-1185">Reference proteome</keyword>
<proteinExistence type="predicted"/>
<keyword evidence="2" id="KW-0732">Signal</keyword>
<dbReference type="Proteomes" id="UP000659654">
    <property type="component" value="Unassembled WGS sequence"/>
</dbReference>
<evidence type="ECO:0000256" key="2">
    <source>
        <dbReference type="SAM" id="SignalP"/>
    </source>
</evidence>
<accession>A0A1I7RM57</accession>
<gene>
    <name evidence="3" type="ORF">BXYJ_LOCUS10131</name>
</gene>
<reference evidence="3" key="2">
    <citation type="submission" date="2020-09" db="EMBL/GenBank/DDBJ databases">
        <authorList>
            <person name="Kikuchi T."/>
        </authorList>
    </citation>
    <scope>NUCLEOTIDE SEQUENCE</scope>
    <source>
        <strain evidence="3">Ka4C1</strain>
    </source>
</reference>
<dbReference type="WBParaSite" id="BXY_0179200.1">
    <property type="protein sequence ID" value="BXY_0179200.1"/>
    <property type="gene ID" value="BXY_0179200"/>
</dbReference>
<reference evidence="6" key="1">
    <citation type="submission" date="2016-11" db="UniProtKB">
        <authorList>
            <consortium name="WormBaseParasite"/>
        </authorList>
    </citation>
    <scope>IDENTIFICATION</scope>
</reference>
<evidence type="ECO:0000313" key="4">
    <source>
        <dbReference type="Proteomes" id="UP000095284"/>
    </source>
</evidence>
<evidence type="ECO:0000313" key="3">
    <source>
        <dbReference type="EMBL" id="CAD5227801.1"/>
    </source>
</evidence>
<evidence type="ECO:0000256" key="1">
    <source>
        <dbReference type="SAM" id="MobiDB-lite"/>
    </source>
</evidence>